<feature type="coiled-coil region" evidence="1">
    <location>
        <begin position="620"/>
        <end position="693"/>
    </location>
</feature>
<dbReference type="Pfam" id="PF04388">
    <property type="entry name" value="Hamartin"/>
    <property type="match status" value="2"/>
</dbReference>
<dbReference type="Proteomes" id="UP000789508">
    <property type="component" value="Unassembled WGS sequence"/>
</dbReference>
<evidence type="ECO:0000313" key="3">
    <source>
        <dbReference type="Proteomes" id="UP000789508"/>
    </source>
</evidence>
<gene>
    <name evidence="2" type="ORF">ALEPTO_LOCUS3165</name>
</gene>
<dbReference type="GO" id="GO:0051726">
    <property type="term" value="P:regulation of cell cycle"/>
    <property type="evidence" value="ECO:0007669"/>
    <property type="project" value="TreeGrafter"/>
</dbReference>
<reference evidence="2" key="1">
    <citation type="submission" date="2021-06" db="EMBL/GenBank/DDBJ databases">
        <authorList>
            <person name="Kallberg Y."/>
            <person name="Tangrot J."/>
            <person name="Rosling A."/>
        </authorList>
    </citation>
    <scope>NUCLEOTIDE SEQUENCE</scope>
    <source>
        <strain evidence="2">FL130A</strain>
    </source>
</reference>
<dbReference type="PANTHER" id="PTHR15154">
    <property type="entry name" value="HAMARTIN"/>
    <property type="match status" value="1"/>
</dbReference>
<comment type="caution">
    <text evidence="2">The sequence shown here is derived from an EMBL/GenBank/DDBJ whole genome shotgun (WGS) entry which is preliminary data.</text>
</comment>
<proteinExistence type="predicted"/>
<protein>
    <submittedName>
        <fullName evidence="2">1181_t:CDS:1</fullName>
    </submittedName>
</protein>
<dbReference type="OrthoDB" id="6022054at2759"/>
<name>A0A9N8ZEP5_9GLOM</name>
<organism evidence="2 3">
    <name type="scientific">Ambispora leptoticha</name>
    <dbReference type="NCBI Taxonomy" id="144679"/>
    <lineage>
        <taxon>Eukaryota</taxon>
        <taxon>Fungi</taxon>
        <taxon>Fungi incertae sedis</taxon>
        <taxon>Mucoromycota</taxon>
        <taxon>Glomeromycotina</taxon>
        <taxon>Glomeromycetes</taxon>
        <taxon>Archaeosporales</taxon>
        <taxon>Ambisporaceae</taxon>
        <taxon>Ambispora</taxon>
    </lineage>
</organism>
<keyword evidence="1" id="KW-0175">Coiled coil</keyword>
<dbReference type="AlphaFoldDB" id="A0A9N8ZEP5"/>
<feature type="coiled-coil region" evidence="1">
    <location>
        <begin position="720"/>
        <end position="818"/>
    </location>
</feature>
<keyword evidence="3" id="KW-1185">Reference proteome</keyword>
<dbReference type="PANTHER" id="PTHR15154:SF2">
    <property type="entry name" value="HAMARTIN"/>
    <property type="match status" value="1"/>
</dbReference>
<dbReference type="InterPro" id="IPR007483">
    <property type="entry name" value="Hamartin"/>
</dbReference>
<dbReference type="EMBL" id="CAJVPS010000556">
    <property type="protein sequence ID" value="CAG8494593.1"/>
    <property type="molecule type" value="Genomic_DNA"/>
</dbReference>
<evidence type="ECO:0000256" key="1">
    <source>
        <dbReference type="SAM" id="Coils"/>
    </source>
</evidence>
<dbReference type="GO" id="GO:0033596">
    <property type="term" value="C:TSC1-TSC2 complex"/>
    <property type="evidence" value="ECO:0007669"/>
    <property type="project" value="TreeGrafter"/>
</dbReference>
<dbReference type="GO" id="GO:0032007">
    <property type="term" value="P:negative regulation of TOR signaling"/>
    <property type="evidence" value="ECO:0007669"/>
    <property type="project" value="TreeGrafter"/>
</dbReference>
<evidence type="ECO:0000313" key="2">
    <source>
        <dbReference type="EMBL" id="CAG8494593.1"/>
    </source>
</evidence>
<accession>A0A9N8ZEP5</accession>
<sequence>MASFKDILRNISTNINTSRPNLQSILDSIEVFKTNQEHLEFEKAHNVSLELISIYNSVQDSEKLVFFFKCIRALLRVLGPDTFILDWWESVLRPVLRSPLYYKDVVEEVKGITQDILSCSYNTSYVLKFRAGIIELYIKEFDFVGKAAGEEDGTIGEEAHAFWCQNLESVLRGFGAVQTKDFFDLLNTYFVQREYRLKVLTLLCEFIRRQSMYIHLILETRLFDSLLTSLQKDTSTTLLSLSLTTLIMLMPHIYTSVISYLPQLYIIFTRILCWDKRTSRSAAFEDDDNHSLLLGEDSLNEEKCMRKPSNEIGWQRFDSTFDTAPSTPPDCRQLFTFLYGMFPCNTVKFLQNPTDWAQEMNYVHMSEEIDDDVIRSRSRPLFRRHTLHPDLILSNYKKELSDTKRWMKLEPADVVAECVGYDIESALAVSKSKITIEESKKFVEDIDFPLNELHKKEKTRRASQAISIHDILEVHQALKSGAEIVVGDDPWSSQIIAPTNSVSAKPELNAMNITTPTPPQITSNNAATISFLQREIMLLRNELNFELYLKQQHLQHIGRLHRDHVLDASVEAERQNLYNTCRTLKSQLANTQLAFDRQKSETSSNKKKQAHWESELHTKLKALREEKREWKSSMDKLSQELAEAKLVIEDQNKRIDDSNSKVVALENQLKVEKQKLEELMELKRRNYQLTKQLLLWQEDTLKFQEQKQQMESLVMHFHKLQMLLRTCDQEINKLKALINEKLQIIDDLNIKLRKLSDKSKDEDSVFSKQMKLWNIERSKFDRDYQKLEKEYGKVRGKNEELQSRIIEHTAEIELLKASVEAPCPK</sequence>